<accession>A0A258FW56</accession>
<name>A0A258FW56_9CAUL</name>
<proteinExistence type="predicted"/>
<feature type="signal peptide" evidence="1">
    <location>
        <begin position="1"/>
        <end position="19"/>
    </location>
</feature>
<organism evidence="2 3">
    <name type="scientific">Brevundimonas subvibrioides</name>
    <dbReference type="NCBI Taxonomy" id="74313"/>
    <lineage>
        <taxon>Bacteria</taxon>
        <taxon>Pseudomonadati</taxon>
        <taxon>Pseudomonadota</taxon>
        <taxon>Alphaproteobacteria</taxon>
        <taxon>Caulobacterales</taxon>
        <taxon>Caulobacteraceae</taxon>
        <taxon>Brevundimonas</taxon>
    </lineage>
</organism>
<keyword evidence="1" id="KW-0732">Signal</keyword>
<dbReference type="EMBL" id="NCEB01000001">
    <property type="protein sequence ID" value="OYX36194.1"/>
    <property type="molecule type" value="Genomic_DNA"/>
</dbReference>
<feature type="chain" id="PRO_5012898040" description="Lipoprotein" evidence="1">
    <location>
        <begin position="20"/>
        <end position="138"/>
    </location>
</feature>
<reference evidence="2 3" key="1">
    <citation type="submission" date="2017-03" db="EMBL/GenBank/DDBJ databases">
        <title>Lifting the veil on microbial sulfur biogeochemistry in mining wastewaters.</title>
        <authorList>
            <person name="Kantor R.S."/>
            <person name="Colenbrander Nelson T."/>
            <person name="Marshall S."/>
            <person name="Bennett D."/>
            <person name="Apte S."/>
            <person name="Camacho D."/>
            <person name="Thomas B.C."/>
            <person name="Warren L.A."/>
            <person name="Banfield J.F."/>
        </authorList>
    </citation>
    <scope>NUCLEOTIDE SEQUENCE [LARGE SCALE GENOMIC DNA]</scope>
    <source>
        <strain evidence="2">32-69-9</strain>
    </source>
</reference>
<protein>
    <recommendedName>
        <fullName evidence="4">Lipoprotein</fullName>
    </recommendedName>
</protein>
<dbReference type="PROSITE" id="PS51257">
    <property type="entry name" value="PROKAR_LIPOPROTEIN"/>
    <property type="match status" value="1"/>
</dbReference>
<evidence type="ECO:0000256" key="1">
    <source>
        <dbReference type="SAM" id="SignalP"/>
    </source>
</evidence>
<gene>
    <name evidence="2" type="ORF">B7Z01_00680</name>
</gene>
<sequence length="138" mass="14139">MTLKIKTALAALSAGVALAACDPIDTSALREIEETAEAARTTAEGLNARASEIQGAIDDPVGALRTAALGATFTKTPTAEPNLFILTDLQTGCQWLATYGPGGEALSLVARTEQAGQATVQRCIPIGGRDLRASEGAQ</sequence>
<evidence type="ECO:0008006" key="4">
    <source>
        <dbReference type="Google" id="ProtNLM"/>
    </source>
</evidence>
<dbReference type="Proteomes" id="UP000215595">
    <property type="component" value="Unassembled WGS sequence"/>
</dbReference>
<evidence type="ECO:0000313" key="3">
    <source>
        <dbReference type="Proteomes" id="UP000215595"/>
    </source>
</evidence>
<comment type="caution">
    <text evidence="2">The sequence shown here is derived from an EMBL/GenBank/DDBJ whole genome shotgun (WGS) entry which is preliminary data.</text>
</comment>
<dbReference type="AlphaFoldDB" id="A0A258FW56"/>
<evidence type="ECO:0000313" key="2">
    <source>
        <dbReference type="EMBL" id="OYX36194.1"/>
    </source>
</evidence>